<evidence type="ECO:0000313" key="1">
    <source>
        <dbReference type="EMBL" id="KAL2329263.1"/>
    </source>
</evidence>
<dbReference type="PANTHER" id="PTHR28653:SF1">
    <property type="entry name" value="ATPASE SWSAP1"/>
    <property type="match status" value="1"/>
</dbReference>
<comment type="caution">
    <text evidence="1">The sequence shown here is derived from an EMBL/GenBank/DDBJ whole genome shotgun (WGS) entry which is preliminary data.</text>
</comment>
<dbReference type="InterPro" id="IPR027417">
    <property type="entry name" value="P-loop_NTPase"/>
</dbReference>
<dbReference type="EMBL" id="JBGMDY010000007">
    <property type="protein sequence ID" value="KAL2329263.1"/>
    <property type="molecule type" value="Genomic_DNA"/>
</dbReference>
<evidence type="ECO:0000313" key="2">
    <source>
        <dbReference type="Proteomes" id="UP001603857"/>
    </source>
</evidence>
<protein>
    <submittedName>
        <fullName evidence="1">Uncharacterized protein</fullName>
    </submittedName>
</protein>
<organism evidence="1 2">
    <name type="scientific">Flemingia macrophylla</name>
    <dbReference type="NCBI Taxonomy" id="520843"/>
    <lineage>
        <taxon>Eukaryota</taxon>
        <taxon>Viridiplantae</taxon>
        <taxon>Streptophyta</taxon>
        <taxon>Embryophyta</taxon>
        <taxon>Tracheophyta</taxon>
        <taxon>Spermatophyta</taxon>
        <taxon>Magnoliopsida</taxon>
        <taxon>eudicotyledons</taxon>
        <taxon>Gunneridae</taxon>
        <taxon>Pentapetalae</taxon>
        <taxon>rosids</taxon>
        <taxon>fabids</taxon>
        <taxon>Fabales</taxon>
        <taxon>Fabaceae</taxon>
        <taxon>Papilionoideae</taxon>
        <taxon>50 kb inversion clade</taxon>
        <taxon>NPAAA clade</taxon>
        <taxon>indigoferoid/millettioid clade</taxon>
        <taxon>Phaseoleae</taxon>
        <taxon>Flemingia</taxon>
    </lineage>
</organism>
<dbReference type="AlphaFoldDB" id="A0ABD1M0F1"/>
<dbReference type="SUPFAM" id="SSF52540">
    <property type="entry name" value="P-loop containing nucleoside triphosphate hydrolases"/>
    <property type="match status" value="1"/>
</dbReference>
<gene>
    <name evidence="1" type="ORF">Fmac_022690</name>
</gene>
<sequence length="274" mass="31010">MRFFSEVYRNATPAVIRVATSEIKSATVMEMFFCSGSSNSNSNSHLQLFQNPSNLFLLSGPPSSGKTSLLFQFAFNVAAIHSNSSNPNVIFICSRLRLDSKPPFLSQEVDPSSDVFHRIQMKYVNDDEDLRKYFAAFHLYDTLPAAVVVDDFGDFFDNKICQQRYSNPRGRDMAMVKTLALCHNAITFANQKGCCKLLLSDTRTHQGDSPRFHFIYKKWIHTTFTIKEGGESGSFILRDWRQSPTDHTPTIKGAKYSIALQYLVFDGIVEDQVP</sequence>
<name>A0ABD1M0F1_9FABA</name>
<accession>A0ABD1M0F1</accession>
<dbReference type="Gene3D" id="3.40.50.300">
    <property type="entry name" value="P-loop containing nucleotide triphosphate hydrolases"/>
    <property type="match status" value="1"/>
</dbReference>
<dbReference type="Proteomes" id="UP001603857">
    <property type="component" value="Unassembled WGS sequence"/>
</dbReference>
<dbReference type="PANTHER" id="PTHR28653">
    <property type="match status" value="1"/>
</dbReference>
<keyword evidence="2" id="KW-1185">Reference proteome</keyword>
<proteinExistence type="predicted"/>
<reference evidence="1 2" key="1">
    <citation type="submission" date="2024-08" db="EMBL/GenBank/DDBJ databases">
        <title>Insights into the chromosomal genome structure of Flemingia macrophylla.</title>
        <authorList>
            <person name="Ding Y."/>
            <person name="Zhao Y."/>
            <person name="Bi W."/>
            <person name="Wu M."/>
            <person name="Zhao G."/>
            <person name="Gong Y."/>
            <person name="Li W."/>
            <person name="Zhang P."/>
        </authorList>
    </citation>
    <scope>NUCLEOTIDE SEQUENCE [LARGE SCALE GENOMIC DNA]</scope>
    <source>
        <strain evidence="1">DYQJB</strain>
        <tissue evidence="1">Leaf</tissue>
    </source>
</reference>